<proteinExistence type="inferred from homology"/>
<dbReference type="EMBL" id="NCSJ02000073">
    <property type="protein sequence ID" value="RFU31559.1"/>
    <property type="molecule type" value="Genomic_DNA"/>
</dbReference>
<dbReference type="InterPro" id="IPR006094">
    <property type="entry name" value="Oxid_FAD_bind_N"/>
</dbReference>
<keyword evidence="2" id="KW-0285">Flavoprotein</keyword>
<dbReference type="PANTHER" id="PTHR42973">
    <property type="entry name" value="BINDING OXIDOREDUCTASE, PUTATIVE (AFU_ORTHOLOGUE AFUA_1G17690)-RELATED"/>
    <property type="match status" value="1"/>
</dbReference>
<dbReference type="PANTHER" id="PTHR42973:SF53">
    <property type="entry name" value="FAD-BINDING PCMH-TYPE DOMAIN-CONTAINING PROTEIN-RELATED"/>
    <property type="match status" value="1"/>
</dbReference>
<keyword evidence="5" id="KW-0732">Signal</keyword>
<organism evidence="7 8">
    <name type="scientific">Scytalidium lignicola</name>
    <name type="common">Hyphomycete</name>
    <dbReference type="NCBI Taxonomy" id="5539"/>
    <lineage>
        <taxon>Eukaryota</taxon>
        <taxon>Fungi</taxon>
        <taxon>Dikarya</taxon>
        <taxon>Ascomycota</taxon>
        <taxon>Pezizomycotina</taxon>
        <taxon>Leotiomycetes</taxon>
        <taxon>Leotiomycetes incertae sedis</taxon>
        <taxon>Scytalidium</taxon>
    </lineage>
</organism>
<feature type="non-terminal residue" evidence="7">
    <location>
        <position position="1"/>
    </location>
</feature>
<sequence length="516" mass="54861">MVFSLRSLAAVSALAPLVVGTNTTTTVNSINSVITSLKSVNYGTSFGSTCACDLLSLVLGKQSVLFPGSTNYTTQATHYYTTRVDLSPKCVFVPNSVNDVAIGVVILDVCQSNFAIRGAGHMPVLAAANTDGGVLVAMSSFTDITLSRDKTTVDVEPAADWYQVNVALEPYGLTAIGGRLKTIGVAGLTLGGGISYFAAKYGFAMDNVAAYQVVLASGEVVTASASSNSDLFWALKGGGNNFGIVTKFTLLVYPLPSVSTAIISYGQDAIPAWVSAVADFANYQDQVDTNAGGIFDIGYTPGVGFAPLFMGVQSGNTVQPAVFSNFSAIPNQFSSYNVTSLAYWSSTIDTPYQQARWVFGMHSMVADNSSMQEMYNIFAAACPEMDSIDGFTITLTYQPLPKSAFAVAATNGIGNTWGLDDTKNYVFWLLSVGWANQSDDNTVMSWGKSLREKMHSSNIAKGTAESFMYMNDSADDQDAIGSYPKASISKLQSIRRKYDPTLVFTNLVTGGFKVPV</sequence>
<reference evidence="7 8" key="1">
    <citation type="submission" date="2018-05" db="EMBL/GenBank/DDBJ databases">
        <title>Draft genome sequence of Scytalidium lignicola DSM 105466, a ubiquitous saprotrophic fungus.</title>
        <authorList>
            <person name="Buettner E."/>
            <person name="Gebauer A.M."/>
            <person name="Hofrichter M."/>
            <person name="Liers C."/>
            <person name="Kellner H."/>
        </authorList>
    </citation>
    <scope>NUCLEOTIDE SEQUENCE [LARGE SCALE GENOMIC DNA]</scope>
    <source>
        <strain evidence="7 8">DSM 105466</strain>
    </source>
</reference>
<feature type="chain" id="PRO_5017661196" description="FAD-binding PCMH-type domain-containing protein" evidence="5">
    <location>
        <begin position="21"/>
        <end position="516"/>
    </location>
</feature>
<evidence type="ECO:0000256" key="5">
    <source>
        <dbReference type="SAM" id="SignalP"/>
    </source>
</evidence>
<feature type="non-terminal residue" evidence="7">
    <location>
        <position position="516"/>
    </location>
</feature>
<dbReference type="InterPro" id="IPR036318">
    <property type="entry name" value="FAD-bd_PCMH-like_sf"/>
</dbReference>
<dbReference type="OrthoDB" id="2151789at2759"/>
<dbReference type="SUPFAM" id="SSF56176">
    <property type="entry name" value="FAD-binding/transporter-associated domain-like"/>
    <property type="match status" value="1"/>
</dbReference>
<dbReference type="InterPro" id="IPR016169">
    <property type="entry name" value="FAD-bd_PCMH_sub2"/>
</dbReference>
<evidence type="ECO:0000259" key="6">
    <source>
        <dbReference type="PROSITE" id="PS51387"/>
    </source>
</evidence>
<dbReference type="InterPro" id="IPR050416">
    <property type="entry name" value="FAD-linked_Oxidoreductase"/>
</dbReference>
<protein>
    <recommendedName>
        <fullName evidence="6">FAD-binding PCMH-type domain-containing protein</fullName>
    </recommendedName>
</protein>
<dbReference type="GO" id="GO:0071949">
    <property type="term" value="F:FAD binding"/>
    <property type="evidence" value="ECO:0007669"/>
    <property type="project" value="InterPro"/>
</dbReference>
<keyword evidence="3" id="KW-0274">FAD</keyword>
<evidence type="ECO:0000313" key="8">
    <source>
        <dbReference type="Proteomes" id="UP000258309"/>
    </source>
</evidence>
<comment type="similarity">
    <text evidence="1">Belongs to the oxygen-dependent FAD-linked oxidoreductase family.</text>
</comment>
<dbReference type="Gene3D" id="3.30.465.10">
    <property type="match status" value="1"/>
</dbReference>
<dbReference type="PROSITE" id="PS51387">
    <property type="entry name" value="FAD_PCMH"/>
    <property type="match status" value="1"/>
</dbReference>
<gene>
    <name evidence="7" type="ORF">B7463_g4772</name>
</gene>
<accession>A0A3E2HDS3</accession>
<evidence type="ECO:0000256" key="2">
    <source>
        <dbReference type="ARBA" id="ARBA00022630"/>
    </source>
</evidence>
<dbReference type="STRING" id="5539.A0A3E2HDS3"/>
<dbReference type="Pfam" id="PF01565">
    <property type="entry name" value="FAD_binding_4"/>
    <property type="match status" value="1"/>
</dbReference>
<feature type="signal peptide" evidence="5">
    <location>
        <begin position="1"/>
        <end position="20"/>
    </location>
</feature>
<evidence type="ECO:0000313" key="7">
    <source>
        <dbReference type="EMBL" id="RFU31559.1"/>
    </source>
</evidence>
<dbReference type="AlphaFoldDB" id="A0A3E2HDS3"/>
<evidence type="ECO:0000256" key="4">
    <source>
        <dbReference type="ARBA" id="ARBA00023002"/>
    </source>
</evidence>
<evidence type="ECO:0000256" key="1">
    <source>
        <dbReference type="ARBA" id="ARBA00005466"/>
    </source>
</evidence>
<evidence type="ECO:0000256" key="3">
    <source>
        <dbReference type="ARBA" id="ARBA00022827"/>
    </source>
</evidence>
<dbReference type="OMA" id="GMTWYDV"/>
<keyword evidence="8" id="KW-1185">Reference proteome</keyword>
<dbReference type="InterPro" id="IPR016166">
    <property type="entry name" value="FAD-bd_PCMH"/>
</dbReference>
<comment type="caution">
    <text evidence="7">The sequence shown here is derived from an EMBL/GenBank/DDBJ whole genome shotgun (WGS) entry which is preliminary data.</text>
</comment>
<dbReference type="GO" id="GO:0016491">
    <property type="term" value="F:oxidoreductase activity"/>
    <property type="evidence" value="ECO:0007669"/>
    <property type="project" value="UniProtKB-KW"/>
</dbReference>
<feature type="domain" description="FAD-binding PCMH-type" evidence="6">
    <location>
        <begin position="84"/>
        <end position="255"/>
    </location>
</feature>
<keyword evidence="4" id="KW-0560">Oxidoreductase</keyword>
<name>A0A3E2HDS3_SCYLI</name>
<dbReference type="Proteomes" id="UP000258309">
    <property type="component" value="Unassembled WGS sequence"/>
</dbReference>